<dbReference type="InterPro" id="IPR025877">
    <property type="entry name" value="MobA-like_NTP_Trfase"/>
</dbReference>
<evidence type="ECO:0000256" key="7">
    <source>
        <dbReference type="ARBA" id="ARBA00023150"/>
    </source>
</evidence>
<evidence type="ECO:0000256" key="6">
    <source>
        <dbReference type="ARBA" id="ARBA00023134"/>
    </source>
</evidence>
<dbReference type="GO" id="GO:0005525">
    <property type="term" value="F:GTP binding"/>
    <property type="evidence" value="ECO:0007669"/>
    <property type="project" value="UniProtKB-UniRule"/>
</dbReference>
<evidence type="ECO:0000259" key="9">
    <source>
        <dbReference type="Pfam" id="PF12804"/>
    </source>
</evidence>
<dbReference type="STRING" id="204773.HEAR1404"/>
<evidence type="ECO:0000256" key="2">
    <source>
        <dbReference type="ARBA" id="ARBA00022679"/>
    </source>
</evidence>
<keyword evidence="3 8" id="KW-0479">Metal-binding</keyword>
<feature type="domain" description="MobA-like NTP transferase" evidence="9">
    <location>
        <begin position="8"/>
        <end position="164"/>
    </location>
</feature>
<evidence type="ECO:0000313" key="10">
    <source>
        <dbReference type="EMBL" id="CAL61576.1"/>
    </source>
</evidence>
<dbReference type="PANTHER" id="PTHR19136">
    <property type="entry name" value="MOLYBDENUM COFACTOR GUANYLYLTRANSFERASE"/>
    <property type="match status" value="1"/>
</dbReference>
<sequence length="198" mass="21679">MDTSQITGLILAGGRGTRMGTVDKGLQLFRDAPMALHVLMRLSPQVGYLMINANQNIAPYEGFGAPVWQDEFQGFAGPLAGLHTGLTHCETDYMVSVPCDSPFLPANLVARLAAGLEEKHADLAVAVTGEGETRQPHPVFCLLKTSLLPHLTLYLQEGGRKFDKWYASLEVAEVHFDDEDAFRNINTLDELHKFAATP</sequence>
<proteinExistence type="inferred from homology"/>
<name>A4G4Y9_HERAR</name>
<keyword evidence="2 8" id="KW-0808">Transferase</keyword>
<dbReference type="eggNOG" id="COG0746">
    <property type="taxonomic scope" value="Bacteria"/>
</dbReference>
<dbReference type="Pfam" id="PF12804">
    <property type="entry name" value="NTP_transf_3"/>
    <property type="match status" value="1"/>
</dbReference>
<comment type="function">
    <text evidence="8">Transfers a GMP moiety from GTP to Mo-molybdopterin (Mo-MPT) cofactor (Moco or molybdenum cofactor) to form Mo-molybdopterin guanine dinucleotide (Mo-MGD) cofactor.</text>
</comment>
<accession>A4G4Y9</accession>
<dbReference type="KEGG" id="har:HEAR1404"/>
<organism evidence="10 11">
    <name type="scientific">Herminiimonas arsenicoxydans</name>
    <dbReference type="NCBI Taxonomy" id="204773"/>
    <lineage>
        <taxon>Bacteria</taxon>
        <taxon>Pseudomonadati</taxon>
        <taxon>Pseudomonadota</taxon>
        <taxon>Betaproteobacteria</taxon>
        <taxon>Burkholderiales</taxon>
        <taxon>Oxalobacteraceae</taxon>
        <taxon>Herminiimonas</taxon>
    </lineage>
</organism>
<comment type="subunit">
    <text evidence="8">Monomer.</text>
</comment>
<feature type="binding site" evidence="8">
    <location>
        <position position="100"/>
    </location>
    <ligand>
        <name>GTP</name>
        <dbReference type="ChEBI" id="CHEBI:37565"/>
    </ligand>
</feature>
<dbReference type="GO" id="GO:0061603">
    <property type="term" value="F:molybdenum cofactor guanylyltransferase activity"/>
    <property type="evidence" value="ECO:0007669"/>
    <property type="project" value="UniProtKB-EC"/>
</dbReference>
<feature type="binding site" evidence="8">
    <location>
        <begin position="11"/>
        <end position="13"/>
    </location>
    <ligand>
        <name>GTP</name>
        <dbReference type="ChEBI" id="CHEBI:37565"/>
    </ligand>
</feature>
<dbReference type="HAMAP" id="MF_00316">
    <property type="entry name" value="MobA"/>
    <property type="match status" value="1"/>
</dbReference>
<dbReference type="CDD" id="cd02503">
    <property type="entry name" value="MobA"/>
    <property type="match status" value="1"/>
</dbReference>
<evidence type="ECO:0000313" key="11">
    <source>
        <dbReference type="Proteomes" id="UP000006697"/>
    </source>
</evidence>
<comment type="subcellular location">
    <subcellularLocation>
        <location evidence="8">Cytoplasm</location>
    </subcellularLocation>
</comment>
<reference evidence="10 11" key="1">
    <citation type="journal article" date="2007" name="PLoS Genet.">
        <title>A tale of two oxidation states: bacterial colonization of arsenic-rich environments.</title>
        <authorList>
            <person name="Muller D."/>
            <person name="Medigue C."/>
            <person name="Koechler S."/>
            <person name="Barbe V."/>
            <person name="Barakat M."/>
            <person name="Talla E."/>
            <person name="Bonnefoy V."/>
            <person name="Krin E."/>
            <person name="Arsene-Ploetze F."/>
            <person name="Carapito C."/>
            <person name="Chandler M."/>
            <person name="Cournoyer B."/>
            <person name="Cruveiller S."/>
            <person name="Dossat C."/>
            <person name="Duval S."/>
            <person name="Heymann M."/>
            <person name="Leize E."/>
            <person name="Lieutaud A."/>
            <person name="Lievremont D."/>
            <person name="Makita Y."/>
            <person name="Mangenot S."/>
            <person name="Nitschke W."/>
            <person name="Ortet P."/>
            <person name="Perdrial N."/>
            <person name="Schoepp B."/>
            <person name="Siguier N."/>
            <person name="Simeonova D.D."/>
            <person name="Rouy Z."/>
            <person name="Segurens B."/>
            <person name="Turlin E."/>
            <person name="Vallenet D."/>
            <person name="Van Dorsselaer A."/>
            <person name="Weiss S."/>
            <person name="Weissenbach J."/>
            <person name="Lett M.C."/>
            <person name="Danchin A."/>
            <person name="Bertin P.N."/>
        </authorList>
    </citation>
    <scope>NUCLEOTIDE SEQUENCE [LARGE SCALE GENOMIC DNA]</scope>
    <source>
        <strain evidence="11">ULPAs1</strain>
    </source>
</reference>
<dbReference type="Gene3D" id="3.90.550.10">
    <property type="entry name" value="Spore Coat Polysaccharide Biosynthesis Protein SpsA, Chain A"/>
    <property type="match status" value="1"/>
</dbReference>
<protein>
    <recommendedName>
        <fullName evidence="8">Molybdenum cofactor guanylyltransferase</fullName>
        <shortName evidence="8">MoCo guanylyltransferase</shortName>
        <ecNumber evidence="8">2.7.7.77</ecNumber>
    </recommendedName>
    <alternativeName>
        <fullName evidence="8">GTP:molybdopterin guanylyltransferase</fullName>
    </alternativeName>
    <alternativeName>
        <fullName evidence="8">Mo-MPT guanylyltransferase</fullName>
    </alternativeName>
    <alternativeName>
        <fullName evidence="8">Molybdopterin guanylyltransferase</fullName>
    </alternativeName>
    <alternativeName>
        <fullName evidence="8">Molybdopterin-guanine dinucleotide synthase</fullName>
        <shortName evidence="8">MGD synthase</shortName>
    </alternativeName>
</protein>
<dbReference type="GO" id="GO:0046872">
    <property type="term" value="F:metal ion binding"/>
    <property type="evidence" value="ECO:0007669"/>
    <property type="project" value="UniProtKB-KW"/>
</dbReference>
<dbReference type="InterPro" id="IPR013482">
    <property type="entry name" value="Molybde_CF_guanTrfase"/>
</dbReference>
<feature type="binding site" evidence="8">
    <location>
        <position position="52"/>
    </location>
    <ligand>
        <name>GTP</name>
        <dbReference type="ChEBI" id="CHEBI:37565"/>
    </ligand>
</feature>
<feature type="binding site" evidence="8">
    <location>
        <position position="70"/>
    </location>
    <ligand>
        <name>GTP</name>
        <dbReference type="ChEBI" id="CHEBI:37565"/>
    </ligand>
</feature>
<comment type="catalytic activity">
    <reaction evidence="8">
        <text>Mo-molybdopterin + GTP + H(+) = Mo-molybdopterin guanine dinucleotide + diphosphate</text>
        <dbReference type="Rhea" id="RHEA:34243"/>
        <dbReference type="ChEBI" id="CHEBI:15378"/>
        <dbReference type="ChEBI" id="CHEBI:33019"/>
        <dbReference type="ChEBI" id="CHEBI:37565"/>
        <dbReference type="ChEBI" id="CHEBI:71302"/>
        <dbReference type="ChEBI" id="CHEBI:71310"/>
        <dbReference type="EC" id="2.7.7.77"/>
    </reaction>
</comment>
<dbReference type="InterPro" id="IPR029044">
    <property type="entry name" value="Nucleotide-diphossugar_trans"/>
</dbReference>
<evidence type="ECO:0000256" key="3">
    <source>
        <dbReference type="ARBA" id="ARBA00022723"/>
    </source>
</evidence>
<comment type="domain">
    <text evidence="8">The N-terminal domain determines nucleotide recognition and specific binding, while the C-terminal domain determines the specific binding to the target protein.</text>
</comment>
<feature type="binding site" evidence="8">
    <location>
        <position position="100"/>
    </location>
    <ligand>
        <name>Mg(2+)</name>
        <dbReference type="ChEBI" id="CHEBI:18420"/>
    </ligand>
</feature>
<comment type="similarity">
    <text evidence="8">Belongs to the MobA family.</text>
</comment>
<keyword evidence="6 8" id="KW-0342">GTP-binding</keyword>
<evidence type="ECO:0000256" key="4">
    <source>
        <dbReference type="ARBA" id="ARBA00022741"/>
    </source>
</evidence>
<gene>
    <name evidence="8 10" type="primary">mobA</name>
    <name evidence="10" type="ordered locus">HEAR1404</name>
</gene>
<keyword evidence="7 8" id="KW-0501">Molybdenum cofactor biosynthesis</keyword>
<dbReference type="GO" id="GO:1902758">
    <property type="term" value="P:bis(molybdopterin guanine dinucleotide)molybdenum biosynthetic process"/>
    <property type="evidence" value="ECO:0007669"/>
    <property type="project" value="TreeGrafter"/>
</dbReference>
<keyword evidence="4 8" id="KW-0547">Nucleotide-binding</keyword>
<evidence type="ECO:0000256" key="8">
    <source>
        <dbReference type="HAMAP-Rule" id="MF_00316"/>
    </source>
</evidence>
<dbReference type="EMBL" id="CU207211">
    <property type="protein sequence ID" value="CAL61576.1"/>
    <property type="molecule type" value="Genomic_DNA"/>
</dbReference>
<dbReference type="PANTHER" id="PTHR19136:SF81">
    <property type="entry name" value="MOLYBDENUM COFACTOR GUANYLYLTRANSFERASE"/>
    <property type="match status" value="1"/>
</dbReference>
<dbReference type="GO" id="GO:0005737">
    <property type="term" value="C:cytoplasm"/>
    <property type="evidence" value="ECO:0007669"/>
    <property type="project" value="UniProtKB-SubCell"/>
</dbReference>
<dbReference type="NCBIfam" id="TIGR02665">
    <property type="entry name" value="molyb_mobA"/>
    <property type="match status" value="1"/>
</dbReference>
<dbReference type="OrthoDB" id="9788394at2"/>
<keyword evidence="1 8" id="KW-0963">Cytoplasm</keyword>
<evidence type="ECO:0000256" key="5">
    <source>
        <dbReference type="ARBA" id="ARBA00022842"/>
    </source>
</evidence>
<keyword evidence="11" id="KW-1185">Reference proteome</keyword>
<dbReference type="Proteomes" id="UP000006697">
    <property type="component" value="Chromosome"/>
</dbReference>
<dbReference type="HOGENOM" id="CLU_055597_5_1_4"/>
<comment type="cofactor">
    <cofactor evidence="8">
        <name>Mg(2+)</name>
        <dbReference type="ChEBI" id="CHEBI:18420"/>
    </cofactor>
</comment>
<evidence type="ECO:0000256" key="1">
    <source>
        <dbReference type="ARBA" id="ARBA00022490"/>
    </source>
</evidence>
<keyword evidence="5 8" id="KW-0460">Magnesium</keyword>
<dbReference type="SUPFAM" id="SSF53448">
    <property type="entry name" value="Nucleotide-diphospho-sugar transferases"/>
    <property type="match status" value="1"/>
</dbReference>
<dbReference type="EC" id="2.7.7.77" evidence="8"/>
<feature type="binding site" evidence="8">
    <location>
        <position position="24"/>
    </location>
    <ligand>
        <name>GTP</name>
        <dbReference type="ChEBI" id="CHEBI:37565"/>
    </ligand>
</feature>
<dbReference type="AlphaFoldDB" id="A4G4Y9"/>